<dbReference type="PANTHER" id="PTHR24036">
    <property type="entry name" value="SKELETOR-RELATED"/>
    <property type="match status" value="1"/>
</dbReference>
<organism evidence="6">
    <name type="scientific">Thrips palmi</name>
    <name type="common">Melon thrips</name>
    <dbReference type="NCBI Taxonomy" id="161013"/>
    <lineage>
        <taxon>Eukaryota</taxon>
        <taxon>Metazoa</taxon>
        <taxon>Ecdysozoa</taxon>
        <taxon>Arthropoda</taxon>
        <taxon>Hexapoda</taxon>
        <taxon>Insecta</taxon>
        <taxon>Pterygota</taxon>
        <taxon>Neoptera</taxon>
        <taxon>Paraneoptera</taxon>
        <taxon>Thysanoptera</taxon>
        <taxon>Terebrantia</taxon>
        <taxon>Thripoidea</taxon>
        <taxon>Thripidae</taxon>
        <taxon>Thrips</taxon>
    </lineage>
</organism>
<feature type="compositionally biased region" description="Acidic residues" evidence="2">
    <location>
        <begin position="1368"/>
        <end position="1380"/>
    </location>
</feature>
<feature type="compositionally biased region" description="Low complexity" evidence="2">
    <location>
        <begin position="495"/>
        <end position="506"/>
    </location>
</feature>
<feature type="compositionally biased region" description="Acidic residues" evidence="2">
    <location>
        <begin position="1402"/>
        <end position="1415"/>
    </location>
</feature>
<feature type="compositionally biased region" description="Low complexity" evidence="2">
    <location>
        <begin position="867"/>
        <end position="882"/>
    </location>
</feature>
<dbReference type="PROSITE" id="PS50836">
    <property type="entry name" value="DOMON"/>
    <property type="match status" value="1"/>
</dbReference>
<dbReference type="Pfam" id="PF03351">
    <property type="entry name" value="DOMON"/>
    <property type="match status" value="1"/>
</dbReference>
<feature type="region of interest" description="Disordered" evidence="2">
    <location>
        <begin position="863"/>
        <end position="888"/>
    </location>
</feature>
<feature type="region of interest" description="Disordered" evidence="2">
    <location>
        <begin position="477"/>
        <end position="518"/>
    </location>
</feature>
<evidence type="ECO:0000259" key="4">
    <source>
        <dbReference type="PROSITE" id="PS51549"/>
    </source>
</evidence>
<dbReference type="SMART" id="SM00686">
    <property type="entry name" value="DM13"/>
    <property type="match status" value="2"/>
</dbReference>
<feature type="region of interest" description="Disordered" evidence="2">
    <location>
        <begin position="1452"/>
        <end position="1595"/>
    </location>
</feature>
<dbReference type="PROSITE" id="PS51549">
    <property type="entry name" value="DM13"/>
    <property type="match status" value="2"/>
</dbReference>
<evidence type="ECO:0000313" key="5">
    <source>
        <dbReference type="Proteomes" id="UP000515158"/>
    </source>
</evidence>
<evidence type="ECO:0000256" key="1">
    <source>
        <dbReference type="ARBA" id="ARBA00022737"/>
    </source>
</evidence>
<dbReference type="InParanoid" id="A0A6P8XYW4"/>
<feature type="compositionally biased region" description="Low complexity" evidence="2">
    <location>
        <begin position="1494"/>
        <end position="1510"/>
    </location>
</feature>
<feature type="compositionally biased region" description="Basic and acidic residues" evidence="2">
    <location>
        <begin position="1571"/>
        <end position="1586"/>
    </location>
</feature>
<evidence type="ECO:0000259" key="3">
    <source>
        <dbReference type="PROSITE" id="PS50836"/>
    </source>
</evidence>
<accession>A0A6P8XYW4</accession>
<dbReference type="Proteomes" id="UP000515158">
    <property type="component" value="Unplaced"/>
</dbReference>
<keyword evidence="1" id="KW-0677">Repeat</keyword>
<feature type="region of interest" description="Disordered" evidence="2">
    <location>
        <begin position="1"/>
        <end position="28"/>
    </location>
</feature>
<dbReference type="OrthoDB" id="2448405at2759"/>
<feature type="region of interest" description="Disordered" evidence="2">
    <location>
        <begin position="1125"/>
        <end position="1152"/>
    </location>
</feature>
<dbReference type="Pfam" id="PF25489">
    <property type="entry name" value="At5g54830"/>
    <property type="match status" value="1"/>
</dbReference>
<dbReference type="GeneID" id="117640132"/>
<dbReference type="InterPro" id="IPR005018">
    <property type="entry name" value="DOMON_domain"/>
</dbReference>
<evidence type="ECO:0000313" key="6">
    <source>
        <dbReference type="RefSeq" id="XP_034232288.1"/>
    </source>
</evidence>
<feature type="region of interest" description="Disordered" evidence="2">
    <location>
        <begin position="1250"/>
        <end position="1333"/>
    </location>
</feature>
<feature type="domain" description="DOMON" evidence="3">
    <location>
        <begin position="313"/>
        <end position="445"/>
    </location>
</feature>
<name>A0A6P8XYW4_THRPL</name>
<reference evidence="6" key="1">
    <citation type="submission" date="2025-08" db="UniProtKB">
        <authorList>
            <consortium name="RefSeq"/>
        </authorList>
    </citation>
    <scope>IDENTIFICATION</scope>
    <source>
        <tissue evidence="6">Total insect</tissue>
    </source>
</reference>
<feature type="compositionally biased region" description="Basic and acidic residues" evidence="2">
    <location>
        <begin position="485"/>
        <end position="494"/>
    </location>
</feature>
<dbReference type="InterPro" id="IPR057443">
    <property type="entry name" value="At5g54830-like"/>
</dbReference>
<evidence type="ECO:0000256" key="2">
    <source>
        <dbReference type="SAM" id="MobiDB-lite"/>
    </source>
</evidence>
<protein>
    <submittedName>
        <fullName evidence="6">Protein Skeletor, isoforms D/E-like</fullName>
    </submittedName>
</protein>
<feature type="domain" description="DM13" evidence="4">
    <location>
        <begin position="177"/>
        <end position="284"/>
    </location>
</feature>
<feature type="region of interest" description="Disordered" evidence="2">
    <location>
        <begin position="1357"/>
        <end position="1437"/>
    </location>
</feature>
<dbReference type="InterPro" id="IPR052126">
    <property type="entry name" value="Spindle_Org/Thrombomodulin"/>
</dbReference>
<dbReference type="InterPro" id="IPR045266">
    <property type="entry name" value="DOH_DOMON"/>
</dbReference>
<dbReference type="CDD" id="cd09631">
    <property type="entry name" value="DOMON_DOH"/>
    <property type="match status" value="1"/>
</dbReference>
<dbReference type="Pfam" id="PF10517">
    <property type="entry name" value="DM13"/>
    <property type="match status" value="2"/>
</dbReference>
<feature type="compositionally biased region" description="Low complexity" evidence="2">
    <location>
        <begin position="1532"/>
        <end position="1560"/>
    </location>
</feature>
<gene>
    <name evidence="6" type="primary">LOC117640132</name>
</gene>
<dbReference type="RefSeq" id="XP_034232288.1">
    <property type="nucleotide sequence ID" value="XM_034376397.1"/>
</dbReference>
<feature type="domain" description="DM13" evidence="4">
    <location>
        <begin position="59"/>
        <end position="169"/>
    </location>
</feature>
<dbReference type="SMART" id="SM00664">
    <property type="entry name" value="DoH"/>
    <property type="match status" value="1"/>
</dbReference>
<feature type="compositionally biased region" description="Low complexity" evidence="2">
    <location>
        <begin position="1381"/>
        <end position="1398"/>
    </location>
</feature>
<dbReference type="FunCoup" id="A0A6P8XYW4">
    <property type="interactions" value="36"/>
</dbReference>
<dbReference type="KEGG" id="tpal:117640132"/>
<dbReference type="InterPro" id="IPR019545">
    <property type="entry name" value="DM13_domain"/>
</dbReference>
<keyword evidence="5" id="KW-1185">Reference proteome</keyword>
<proteinExistence type="predicted"/>
<feature type="compositionally biased region" description="Acidic residues" evidence="2">
    <location>
        <begin position="1257"/>
        <end position="1266"/>
    </location>
</feature>
<sequence>MGVGVGAGSAAATGRRPSRPSRRAGASAGARHSATLLSALTVAVLAACWTNGATAQQNGYFGVPLGELTRLHHGVRGNVFAVDARTLHIRDFHYDGEGPAAYFYAGNSKNPGAQGFRIRDERGSASPLKRYRGKHITITLPEGKTLHQLRWFSIWCEEFSVNFGDVRLSKSLELPKPHKIGALSGIHGVSSDPVVVVDAQTLLVPSFSYDGEAPDAKFWVGRGPKPSPQGIRVADENGKEVPLRRYEQKTLVLTLPGDLTVFDIGHFGVWCEAFAVDFGHVQLPRSLSVPPSLRMLGVQPQSKLNCEVLNDDLAYEVRWAVAGDSVVLQLVAKLDDNEYMSFGLSGEPNKSAMVGGDVVVAWVDKNTLKGTAVDYYLDAKSQCSGARGSCPDTRIKDNSNSIRLLNAALVNGYSIVTYQRPLAARDALDKAVLTNGSQPVIWAVGPLNQRGEVSYHSLANRNDIFLEFGRSPRWNCPLPDGGHGAGEDQDREPARPAQTTAVTTRPPATPAPHPKKDAWEIPPIQCHEPEDGVFYAQMGPTGGKHGYPAITGHVGWGISWYINGLLIPEINVVRGKTYTFVVEGGLDAETPARYHPFYITDDPVGGFEHKTAEERASVRIFAGAVQDKRGHIVPTGTGRLCNWTPDPNQPLADEFSSFGAYQRTLTLVCDEGEPGVVQWTPDHNTPNTVYYQCFTHRYLGWKINVLDSCDKGSQGAASEQVSTQVAAPLQVQQDQDLDGKASIQVETRVPAAGNRVSAASSPFGQDIKGLDGLISDEDRVVLLKGIEKFAAVHDKDPFPFDSNKLLAQVQTQSEAAEAVTLPEALTEAQLEAGVESEAQAEAGAGTSASAGLATTLYDHLREETAKQEPQPQGQGQGPSSNPAPSPTDLAATLAQHLPHLQQQQLAGLLGSGHSFPLGLGGLGGLGPSMMHLKYIPHPSLRMPAPGAPGHMAYVARGPPARPLLYTKHGLAPHPGLAKAPHAPHGMMPLSMMHPHRHTLPSHLMRRPVPLMLAQQQRQPLGQAGLLVTSPSQHNYVIKKKPLFRVPAGVGVGVPAGVPAAVAGGVPLLSSSTLRPLYIPTGLQGLQGLHTSTLRPAMQSTLSLQQQLYATTKLQKLAAALSSTTTTTTTTTTPAPIPAPVHHAYQGHQGPLRHHAVQSYPAPAYYRPPSANPYPPVSPAFELDSSPEQTPSASLGPLAINTGFNPGSVVVEGGFKPILQRRQDEAQDRMAFVEGGDDEDDLMEGSVVEMERRSSDVAVEDEEDEDAEQKQRRTETFEPMFIPSPPDRNSFKPGASTTAKKAVEPGKTLKQAKLTKGKQPRRDKPAQLTPIIVRPRPAILRRPLYPNMVVPPFKIQAQARRGHQQLDPLDSEDDDDEEGIEEAPAASKGSAAPKQLQQQQRDEDLEEDDEEAEDETMMAAERMDTYYLPPSAPQQGLPHTIVTYDGKAVDAAIAATIPNPPPDTLRSPSSADLVRAPQFGPFLGEAPPPVPAAPSPLELPQLQQVQPAPLANYPPLPLSAPGDDGQGDGQGDGPLVLLQGQDGQDPLQTDASSQHHAQHAQQSKRERRSPKPHHEPGHEGHDDDDKAGVAPSGAASTRSNIATTLSILCAILVSALR</sequence>
<dbReference type="PANTHER" id="PTHR24036:SF13">
    <property type="entry name" value="PROTEIN SKELETOR, ISOFORMS D_E"/>
    <property type="match status" value="1"/>
</dbReference>